<organism evidence="1 2">
    <name type="scientific">Trichonephila inaurata madagascariensis</name>
    <dbReference type="NCBI Taxonomy" id="2747483"/>
    <lineage>
        <taxon>Eukaryota</taxon>
        <taxon>Metazoa</taxon>
        <taxon>Ecdysozoa</taxon>
        <taxon>Arthropoda</taxon>
        <taxon>Chelicerata</taxon>
        <taxon>Arachnida</taxon>
        <taxon>Araneae</taxon>
        <taxon>Araneomorphae</taxon>
        <taxon>Entelegynae</taxon>
        <taxon>Araneoidea</taxon>
        <taxon>Nephilidae</taxon>
        <taxon>Trichonephila</taxon>
        <taxon>Trichonephila inaurata</taxon>
    </lineage>
</organism>
<sequence length="124" mass="14129">MVEKDREAKTFSPWMHWASLNHTARYFYLVRMDVYVKCCGGQGTINRCRMDINGSTYFLFPIWRGALRAINSHHDSPLASYVGTNHKEPFGISQGPRASEAHKAKHFAVETSRASLKKSDVCFC</sequence>
<keyword evidence="2" id="KW-1185">Reference proteome</keyword>
<evidence type="ECO:0000313" key="1">
    <source>
        <dbReference type="EMBL" id="GFS62235.1"/>
    </source>
</evidence>
<proteinExistence type="predicted"/>
<name>A0A8X6ML91_9ARAC</name>
<comment type="caution">
    <text evidence="1">The sequence shown here is derived from an EMBL/GenBank/DDBJ whole genome shotgun (WGS) entry which is preliminary data.</text>
</comment>
<protein>
    <submittedName>
        <fullName evidence="1">Uncharacterized protein</fullName>
    </submittedName>
</protein>
<dbReference type="AlphaFoldDB" id="A0A8X6ML91"/>
<accession>A0A8X6ML91</accession>
<gene>
    <name evidence="1" type="ORF">TNIN_26321</name>
</gene>
<dbReference type="EMBL" id="BMAV01027783">
    <property type="protein sequence ID" value="GFS62235.1"/>
    <property type="molecule type" value="Genomic_DNA"/>
</dbReference>
<reference evidence="1" key="1">
    <citation type="submission" date="2020-08" db="EMBL/GenBank/DDBJ databases">
        <title>Multicomponent nature underlies the extraordinary mechanical properties of spider dragline silk.</title>
        <authorList>
            <person name="Kono N."/>
            <person name="Nakamura H."/>
            <person name="Mori M."/>
            <person name="Yoshida Y."/>
            <person name="Ohtoshi R."/>
            <person name="Malay A.D."/>
            <person name="Moran D.A.P."/>
            <person name="Tomita M."/>
            <person name="Numata K."/>
            <person name="Arakawa K."/>
        </authorList>
    </citation>
    <scope>NUCLEOTIDE SEQUENCE</scope>
</reference>
<dbReference type="Proteomes" id="UP000886998">
    <property type="component" value="Unassembled WGS sequence"/>
</dbReference>
<evidence type="ECO:0000313" key="2">
    <source>
        <dbReference type="Proteomes" id="UP000886998"/>
    </source>
</evidence>